<keyword evidence="1" id="KW-0175">Coiled coil</keyword>
<dbReference type="AlphaFoldDB" id="A0A8D9E1Y0"/>
<proteinExistence type="predicted"/>
<name>A0A8D9E1Y0_9HEMI</name>
<feature type="coiled-coil region" evidence="1">
    <location>
        <begin position="119"/>
        <end position="146"/>
    </location>
</feature>
<organism evidence="2">
    <name type="scientific">Cacopsylla melanoneura</name>
    <dbReference type="NCBI Taxonomy" id="428564"/>
    <lineage>
        <taxon>Eukaryota</taxon>
        <taxon>Metazoa</taxon>
        <taxon>Ecdysozoa</taxon>
        <taxon>Arthropoda</taxon>
        <taxon>Hexapoda</taxon>
        <taxon>Insecta</taxon>
        <taxon>Pterygota</taxon>
        <taxon>Neoptera</taxon>
        <taxon>Paraneoptera</taxon>
        <taxon>Hemiptera</taxon>
        <taxon>Sternorrhyncha</taxon>
        <taxon>Psylloidea</taxon>
        <taxon>Psyllidae</taxon>
        <taxon>Psyllinae</taxon>
        <taxon>Cacopsylla</taxon>
    </lineage>
</organism>
<accession>A0A8D9E1Y0</accession>
<reference evidence="2" key="1">
    <citation type="submission" date="2021-05" db="EMBL/GenBank/DDBJ databases">
        <authorList>
            <person name="Alioto T."/>
            <person name="Alioto T."/>
            <person name="Gomez Garrido J."/>
        </authorList>
    </citation>
    <scope>NUCLEOTIDE SEQUENCE</scope>
</reference>
<dbReference type="EMBL" id="HBUF01396143">
    <property type="protein sequence ID" value="CAG6735555.1"/>
    <property type="molecule type" value="Transcribed_RNA"/>
</dbReference>
<evidence type="ECO:0000313" key="2">
    <source>
        <dbReference type="EMBL" id="CAG6735555.1"/>
    </source>
</evidence>
<evidence type="ECO:0000256" key="1">
    <source>
        <dbReference type="SAM" id="Coils"/>
    </source>
</evidence>
<protein>
    <submittedName>
        <fullName evidence="2">Uncharacterized protein</fullName>
    </submittedName>
</protein>
<sequence length="208" mass="24407">MAESNEEFHEDTRALFEGMKLVEENLASCISEEEIEKIFEPISELNLSSSKIYKYFIEKWKHANLAKSINSKELDDLFRKKAEITEDCKLYENTIAWRPTGDVKQDLSVKYRSDKLLYKEKLEKQVKASKIELDNLMDEIRFKTNKLDSMTSGLSILIHPLDLFYESHHYLCGLFLRETKYCFVLDVNLVLIILRLDFITEFSPVCKA</sequence>